<proteinExistence type="predicted"/>
<comment type="caution">
    <text evidence="1">The sequence shown here is derived from an EMBL/GenBank/DDBJ whole genome shotgun (WGS) entry which is preliminary data.</text>
</comment>
<sequence length="187" mass="21273">MELTILSSRFMFPMVFGFSYSIQRNASVPSRIKNTVPVSTSLVCRRSRRISRAFLKLMMTPKPRPPDTINPMMTSSTNGSWLYTVMERKPPIRSNPALQNAEMLWKIENQIPLPMPYCGMNRKESNIAPASSINPVTIKAPRAKRTTPCRRLSPNPSAILRRSCSETFLPVSENRIMEMVMMPRPPS</sequence>
<reference evidence="1" key="1">
    <citation type="submission" date="2019-08" db="EMBL/GenBank/DDBJ databases">
        <authorList>
            <person name="Kucharzyk K."/>
            <person name="Murdoch R.W."/>
            <person name="Higgins S."/>
            <person name="Loffler F."/>
        </authorList>
    </citation>
    <scope>NUCLEOTIDE SEQUENCE</scope>
</reference>
<name>A0A644ZTB6_9ZZZZ</name>
<accession>A0A644ZTB6</accession>
<protein>
    <submittedName>
        <fullName evidence="1">Uncharacterized protein</fullName>
    </submittedName>
</protein>
<gene>
    <name evidence="1" type="ORF">SDC9_90685</name>
</gene>
<dbReference type="AlphaFoldDB" id="A0A644ZTB6"/>
<evidence type="ECO:0000313" key="1">
    <source>
        <dbReference type="EMBL" id="MPM44007.1"/>
    </source>
</evidence>
<dbReference type="EMBL" id="VSSQ01010317">
    <property type="protein sequence ID" value="MPM44007.1"/>
    <property type="molecule type" value="Genomic_DNA"/>
</dbReference>
<organism evidence="1">
    <name type="scientific">bioreactor metagenome</name>
    <dbReference type="NCBI Taxonomy" id="1076179"/>
    <lineage>
        <taxon>unclassified sequences</taxon>
        <taxon>metagenomes</taxon>
        <taxon>ecological metagenomes</taxon>
    </lineage>
</organism>